<dbReference type="SUPFAM" id="SSF50475">
    <property type="entry name" value="FMN-binding split barrel"/>
    <property type="match status" value="1"/>
</dbReference>
<gene>
    <name evidence="2" type="ORF">D1012_08945</name>
</gene>
<dbReference type="RefSeq" id="WP_118151290.1">
    <property type="nucleotide sequence ID" value="NZ_QWEY01000004.1"/>
</dbReference>
<proteinExistence type="predicted"/>
<comment type="caution">
    <text evidence="2">The sequence shown here is derived from an EMBL/GenBank/DDBJ whole genome shotgun (WGS) entry which is preliminary data.</text>
</comment>
<dbReference type="Pfam" id="PF04299">
    <property type="entry name" value="FMN_bind_2"/>
    <property type="match status" value="1"/>
</dbReference>
<organism evidence="2 3">
    <name type="scientific">Pseudotabrizicola alkalilacus</name>
    <dbReference type="NCBI Taxonomy" id="2305252"/>
    <lineage>
        <taxon>Bacteria</taxon>
        <taxon>Pseudomonadati</taxon>
        <taxon>Pseudomonadota</taxon>
        <taxon>Alphaproteobacteria</taxon>
        <taxon>Rhodobacterales</taxon>
        <taxon>Paracoccaceae</taxon>
        <taxon>Pseudotabrizicola</taxon>
    </lineage>
</organism>
<protein>
    <submittedName>
        <fullName evidence="2">FMN-binding negative transcriptional regulator</fullName>
    </submittedName>
</protein>
<sequence length="213" mass="23152">MHPNPTFRTTEHAAILAFARAQGFGMLTLNGPEGPLAAHVPFVLSEGGAALDLHLARSNPIARAALPGPALLAVQGPDAYISPDWYGPHSQVPDQVPTWNYIAVHLRGTLHPLPPEALEPHLDAISAEQEARLLPKKPWTSTKMSDDAMPRMMRMILPFRLQISDLQGTWKLNQNKSPEVRARAAAALRQRGGQSDAARLADEMDRIPLPGPA</sequence>
<dbReference type="AlphaFoldDB" id="A0A411Z2Q4"/>
<keyword evidence="3" id="KW-1185">Reference proteome</keyword>
<dbReference type="Gene3D" id="2.30.110.10">
    <property type="entry name" value="Electron Transport, Fmn-binding Protein, Chain A"/>
    <property type="match status" value="1"/>
</dbReference>
<evidence type="ECO:0000313" key="2">
    <source>
        <dbReference type="EMBL" id="RGP37347.1"/>
    </source>
</evidence>
<accession>A0A411Z2Q4</accession>
<dbReference type="InterPro" id="IPR007396">
    <property type="entry name" value="TR_PAI2-type"/>
</dbReference>
<dbReference type="PIRSF" id="PIRSF010372">
    <property type="entry name" value="PaiB"/>
    <property type="match status" value="1"/>
</dbReference>
<dbReference type="InterPro" id="IPR012349">
    <property type="entry name" value="Split_barrel_FMN-bd"/>
</dbReference>
<feature type="region of interest" description="Disordered" evidence="1">
    <location>
        <begin position="189"/>
        <end position="213"/>
    </location>
</feature>
<dbReference type="PANTHER" id="PTHR35802:SF1">
    <property type="entry name" value="PROTEASE SYNTHASE AND SPORULATION PROTEIN PAI 2"/>
    <property type="match status" value="1"/>
</dbReference>
<evidence type="ECO:0000256" key="1">
    <source>
        <dbReference type="SAM" id="MobiDB-lite"/>
    </source>
</evidence>
<reference evidence="2 3" key="1">
    <citation type="submission" date="2018-08" db="EMBL/GenBank/DDBJ databases">
        <title>Flavobacterium tibetense sp. nov., isolated from a wetland YonghuCo on Tibetan Plateau.</title>
        <authorList>
            <person name="Phurbu D."/>
            <person name="Lu H."/>
            <person name="Xing P."/>
        </authorList>
    </citation>
    <scope>NUCLEOTIDE SEQUENCE [LARGE SCALE GENOMIC DNA]</scope>
    <source>
        <strain evidence="2 3">DJC</strain>
    </source>
</reference>
<evidence type="ECO:0000313" key="3">
    <source>
        <dbReference type="Proteomes" id="UP000284547"/>
    </source>
</evidence>
<dbReference type="OrthoDB" id="9794948at2"/>
<dbReference type="Proteomes" id="UP000284547">
    <property type="component" value="Unassembled WGS sequence"/>
</dbReference>
<name>A0A411Z2Q4_9RHOB</name>
<dbReference type="PANTHER" id="PTHR35802">
    <property type="entry name" value="PROTEASE SYNTHASE AND SPORULATION PROTEIN PAI 2"/>
    <property type="match status" value="1"/>
</dbReference>
<dbReference type="EMBL" id="QWEY01000004">
    <property type="protein sequence ID" value="RGP37347.1"/>
    <property type="molecule type" value="Genomic_DNA"/>
</dbReference>